<sequence length="448" mass="50694">MVPRIVNQTKTTAVPTMTVDVRGNKRTWGEEDQVKDAINGTVKDEDEDEVVTLSEVLEHNEYMAETADAVLGDASDTHCSYPMGYMRQAVYACITCTPDALEKPETRAGVCLACTYNCHRDHDLVELYTKRAFRCDCGNQKFPSTPCKLEPNKARVNARNTYSQNYGGRYCNCHRPYPDPERTTREVMVQCVVCEDWLHEEHIFKGTSHHEASQPAEKDTFESPPAKNNESCAGEDQAMERASAFVPETFDELICLECMQKYPFLMAYTVDSRRRSSSTDTDENTKPDITLAPATMTQETTCVLTRKQAQLETEGGTTVRPTFWSSAWRQDLCHCSSCVSLFEKHGIAFLLDPDDSLHVYEASAREKKTLSDEQVAQRALATKLTHEQQVEVARGYCRMKTNLQQYLATFAAEGKTVRKEDIQRFFHGLSQAKRQKTEHDDDVSTSTT</sequence>
<dbReference type="EMBL" id="CM047582">
    <property type="protein sequence ID" value="KAI9914607.1"/>
    <property type="molecule type" value="Genomic_DNA"/>
</dbReference>
<name>A0ACC0W841_9STRA</name>
<evidence type="ECO:0000313" key="1">
    <source>
        <dbReference type="EMBL" id="KAI9914607.1"/>
    </source>
</evidence>
<comment type="caution">
    <text evidence="1">The sequence shown here is derived from an EMBL/GenBank/DDBJ whole genome shotgun (WGS) entry which is preliminary data.</text>
</comment>
<organism evidence="1 2">
    <name type="scientific">Peronosclerospora sorghi</name>
    <dbReference type="NCBI Taxonomy" id="230839"/>
    <lineage>
        <taxon>Eukaryota</taxon>
        <taxon>Sar</taxon>
        <taxon>Stramenopiles</taxon>
        <taxon>Oomycota</taxon>
        <taxon>Peronosporomycetes</taxon>
        <taxon>Peronosporales</taxon>
        <taxon>Peronosporaceae</taxon>
        <taxon>Peronosclerospora</taxon>
    </lineage>
</organism>
<evidence type="ECO:0000313" key="2">
    <source>
        <dbReference type="Proteomes" id="UP001163321"/>
    </source>
</evidence>
<dbReference type="Proteomes" id="UP001163321">
    <property type="component" value="Chromosome 3"/>
</dbReference>
<gene>
    <name evidence="1" type="ORF">PsorP6_007866</name>
</gene>
<protein>
    <submittedName>
        <fullName evidence="1">Uncharacterized protein</fullName>
    </submittedName>
</protein>
<reference evidence="1 2" key="1">
    <citation type="journal article" date="2022" name="bioRxiv">
        <title>The genome of the oomycete Peronosclerospora sorghi, a cosmopolitan pathogen of maize and sorghum, is inflated with dispersed pseudogenes.</title>
        <authorList>
            <person name="Fletcher K."/>
            <person name="Martin F."/>
            <person name="Isakeit T."/>
            <person name="Cavanaugh K."/>
            <person name="Magill C."/>
            <person name="Michelmore R."/>
        </authorList>
    </citation>
    <scope>NUCLEOTIDE SEQUENCE [LARGE SCALE GENOMIC DNA]</scope>
    <source>
        <strain evidence="1">P6</strain>
    </source>
</reference>
<proteinExistence type="predicted"/>
<accession>A0ACC0W841</accession>
<keyword evidence="2" id="KW-1185">Reference proteome</keyword>